<sequence length="170" mass="17880">MPKGQHKLPIMVVRQMEEECTSICDENESKKTSPSPNHPENYLAFAIAYILSSFLPLTEKSLPAVQKAVANNIEHPDFSELSSQPPPHQYPLSPFGGDPFYLPDGGNGYGEGCGELPGGLPGAVEATIRTTMTAATEPAKAAMAKAATGARAKGRAQTRTALSSPVPSSG</sequence>
<accession>A0A8H7NJ89</accession>
<evidence type="ECO:0000313" key="3">
    <source>
        <dbReference type="Proteomes" id="UP000616885"/>
    </source>
</evidence>
<evidence type="ECO:0000256" key="1">
    <source>
        <dbReference type="SAM" id="MobiDB-lite"/>
    </source>
</evidence>
<reference evidence="2" key="1">
    <citation type="submission" date="2020-10" db="EMBL/GenBank/DDBJ databases">
        <title>High-Quality Genome Resource of Clonostachys rosea strain S41 by Oxford Nanopore Long-Read Sequencing.</title>
        <authorList>
            <person name="Wang H."/>
        </authorList>
    </citation>
    <scope>NUCLEOTIDE SEQUENCE</scope>
    <source>
        <strain evidence="2">S41</strain>
    </source>
</reference>
<feature type="compositionally biased region" description="Low complexity" evidence="1">
    <location>
        <begin position="139"/>
        <end position="161"/>
    </location>
</feature>
<feature type="region of interest" description="Disordered" evidence="1">
    <location>
        <begin position="139"/>
        <end position="170"/>
    </location>
</feature>
<name>A0A8H7NJ89_BIOOC</name>
<proteinExistence type="predicted"/>
<dbReference type="EMBL" id="JADCTT010000002">
    <property type="protein sequence ID" value="KAF9757022.1"/>
    <property type="molecule type" value="Genomic_DNA"/>
</dbReference>
<dbReference type="Proteomes" id="UP000616885">
    <property type="component" value="Unassembled WGS sequence"/>
</dbReference>
<organism evidence="2 3">
    <name type="scientific">Bionectria ochroleuca</name>
    <name type="common">Gliocladium roseum</name>
    <dbReference type="NCBI Taxonomy" id="29856"/>
    <lineage>
        <taxon>Eukaryota</taxon>
        <taxon>Fungi</taxon>
        <taxon>Dikarya</taxon>
        <taxon>Ascomycota</taxon>
        <taxon>Pezizomycotina</taxon>
        <taxon>Sordariomycetes</taxon>
        <taxon>Hypocreomycetidae</taxon>
        <taxon>Hypocreales</taxon>
        <taxon>Bionectriaceae</taxon>
        <taxon>Clonostachys</taxon>
    </lineage>
</organism>
<evidence type="ECO:0000313" key="2">
    <source>
        <dbReference type="EMBL" id="KAF9757022.1"/>
    </source>
</evidence>
<dbReference type="AlphaFoldDB" id="A0A8H7NJ89"/>
<gene>
    <name evidence="2" type="ORF">IM811_007966</name>
</gene>
<comment type="caution">
    <text evidence="2">The sequence shown here is derived from an EMBL/GenBank/DDBJ whole genome shotgun (WGS) entry which is preliminary data.</text>
</comment>
<protein>
    <submittedName>
        <fullName evidence="2">Uncharacterized protein</fullName>
    </submittedName>
</protein>
<feature type="region of interest" description="Disordered" evidence="1">
    <location>
        <begin position="77"/>
        <end position="97"/>
    </location>
</feature>